<dbReference type="SMART" id="SM00448">
    <property type="entry name" value="REC"/>
    <property type="match status" value="1"/>
</dbReference>
<proteinExistence type="predicted"/>
<keyword evidence="1 2" id="KW-0597">Phosphoprotein</keyword>
<protein>
    <submittedName>
        <fullName evidence="4">Response regulator receiver</fullName>
    </submittedName>
</protein>
<organism evidence="4 5">
    <name type="scientific">Pacificimonas flava</name>
    <dbReference type="NCBI Taxonomy" id="1234595"/>
    <lineage>
        <taxon>Bacteria</taxon>
        <taxon>Pseudomonadati</taxon>
        <taxon>Pseudomonadota</taxon>
        <taxon>Alphaproteobacteria</taxon>
        <taxon>Sphingomonadales</taxon>
        <taxon>Sphingosinicellaceae</taxon>
        <taxon>Pacificimonas</taxon>
    </lineage>
</organism>
<feature type="domain" description="Response regulatory" evidence="3">
    <location>
        <begin position="12"/>
        <end position="122"/>
    </location>
</feature>
<dbReference type="Proteomes" id="UP000011717">
    <property type="component" value="Unassembled WGS sequence"/>
</dbReference>
<dbReference type="PROSITE" id="PS50110">
    <property type="entry name" value="RESPONSE_REGULATORY"/>
    <property type="match status" value="1"/>
</dbReference>
<dbReference type="RefSeq" id="WP_008600856.1">
    <property type="nucleotide sequence ID" value="NZ_AMRV01000003.1"/>
</dbReference>
<evidence type="ECO:0000256" key="1">
    <source>
        <dbReference type="ARBA" id="ARBA00022553"/>
    </source>
</evidence>
<sequence length="129" mass="13874">MTAGRNILHGKHILVVEDEYLIASDLRRTLSRAGAVVVGPAGSLSEGLALARSEPLHAAILDIKLQGRSSEEIAAVLKKRSVPFCIHSGYDQWSLSPESQPVLRIAKPCTPHAFLTAVRRLVGSSDNVL</sequence>
<evidence type="ECO:0000256" key="2">
    <source>
        <dbReference type="PROSITE-ProRule" id="PRU00169"/>
    </source>
</evidence>
<evidence type="ECO:0000313" key="4">
    <source>
        <dbReference type="EMBL" id="EMD83265.1"/>
    </source>
</evidence>
<evidence type="ECO:0000259" key="3">
    <source>
        <dbReference type="PROSITE" id="PS50110"/>
    </source>
</evidence>
<dbReference type="InterPro" id="IPR050595">
    <property type="entry name" value="Bact_response_regulator"/>
</dbReference>
<name>M2SD28_9SPHN</name>
<dbReference type="PANTHER" id="PTHR44591:SF3">
    <property type="entry name" value="RESPONSE REGULATORY DOMAIN-CONTAINING PROTEIN"/>
    <property type="match status" value="1"/>
</dbReference>
<reference evidence="4 5" key="1">
    <citation type="journal article" date="2013" name="Genome Announc.">
        <title>Draft Genome Sequence of Strain JLT2015T, Belonging to the Family Sphingomonadaceae of the Alphaproteobacteria.</title>
        <authorList>
            <person name="Tang K."/>
            <person name="Liu K."/>
            <person name="Li S."/>
            <person name="Jiao N."/>
        </authorList>
    </citation>
    <scope>NUCLEOTIDE SEQUENCE [LARGE SCALE GENOMIC DNA]</scope>
    <source>
        <strain evidence="4 5">JLT2015</strain>
    </source>
</reference>
<dbReference type="OrthoDB" id="582170at2"/>
<dbReference type="PANTHER" id="PTHR44591">
    <property type="entry name" value="STRESS RESPONSE REGULATOR PROTEIN 1"/>
    <property type="match status" value="1"/>
</dbReference>
<gene>
    <name evidence="4" type="ORF">C725_1166</name>
</gene>
<dbReference type="Gene3D" id="3.40.50.2300">
    <property type="match status" value="1"/>
</dbReference>
<dbReference type="InterPro" id="IPR011006">
    <property type="entry name" value="CheY-like_superfamily"/>
</dbReference>
<accession>M2SD28</accession>
<comment type="caution">
    <text evidence="4">The sequence shown here is derived from an EMBL/GenBank/DDBJ whole genome shotgun (WGS) entry which is preliminary data.</text>
</comment>
<dbReference type="AlphaFoldDB" id="M2SD28"/>
<keyword evidence="5" id="KW-1185">Reference proteome</keyword>
<dbReference type="PATRIC" id="fig|1234595.3.peg.1168"/>
<dbReference type="SUPFAM" id="SSF52172">
    <property type="entry name" value="CheY-like"/>
    <property type="match status" value="1"/>
</dbReference>
<evidence type="ECO:0000313" key="5">
    <source>
        <dbReference type="Proteomes" id="UP000011717"/>
    </source>
</evidence>
<dbReference type="InterPro" id="IPR001789">
    <property type="entry name" value="Sig_transdc_resp-reg_receiver"/>
</dbReference>
<dbReference type="GO" id="GO:0000160">
    <property type="term" value="P:phosphorelay signal transduction system"/>
    <property type="evidence" value="ECO:0007669"/>
    <property type="project" value="InterPro"/>
</dbReference>
<dbReference type="EMBL" id="AMRV01000003">
    <property type="protein sequence ID" value="EMD83265.1"/>
    <property type="molecule type" value="Genomic_DNA"/>
</dbReference>
<feature type="modified residue" description="4-aspartylphosphate" evidence="2">
    <location>
        <position position="62"/>
    </location>
</feature>